<sequence length="305" mass="32811">MTEAAFRDEQVLISAEELASDPGAHTVLHATVTFPKPRFDGDYRPESGYATWRAAHIPGSVHADLLGGFSAPGTELHFSRPAPDDLAAALAELGVAPDADLVIYDDGGMTWASRLWWMLRNIGISARVLDGGFARWTELDLPVETGDAAERRATTSRTGLPDRGLWRDRDDVLAVVSGDAPGTLVCALDAEQFAGTATTRYARRGHISGSRNLPAKSLLADGILRSTDRIAEMAEQALADTARPLILYCGGGVSACLVALALVRTGHDDIAVYDGSLEEWTADPALPMRTLGEREGRRMMRCPRS</sequence>
<dbReference type="SMART" id="SM00450">
    <property type="entry name" value="RHOD"/>
    <property type="match status" value="2"/>
</dbReference>
<dbReference type="Proteomes" id="UP000317573">
    <property type="component" value="Unassembled WGS sequence"/>
</dbReference>
<evidence type="ECO:0000256" key="1">
    <source>
        <dbReference type="ARBA" id="ARBA00022679"/>
    </source>
</evidence>
<evidence type="ECO:0000313" key="5">
    <source>
        <dbReference type="Proteomes" id="UP000317573"/>
    </source>
</evidence>
<dbReference type="InterPro" id="IPR036873">
    <property type="entry name" value="Rhodanese-like_dom_sf"/>
</dbReference>
<dbReference type="CDD" id="cd01449">
    <property type="entry name" value="TST_Repeat_2"/>
    <property type="match status" value="1"/>
</dbReference>
<dbReference type="Gene3D" id="3.40.250.10">
    <property type="entry name" value="Rhodanese-like domain"/>
    <property type="match status" value="2"/>
</dbReference>
<feature type="domain" description="Rhodanese" evidence="3">
    <location>
        <begin position="52"/>
        <end position="145"/>
    </location>
</feature>
<keyword evidence="1 4" id="KW-0808">Transferase</keyword>
<organism evidence="4 5">
    <name type="scientific">Rhodococcus rhodochrous J45</name>
    <dbReference type="NCBI Taxonomy" id="935266"/>
    <lineage>
        <taxon>Bacteria</taxon>
        <taxon>Bacillati</taxon>
        <taxon>Actinomycetota</taxon>
        <taxon>Actinomycetes</taxon>
        <taxon>Mycobacteriales</taxon>
        <taxon>Nocardiaceae</taxon>
        <taxon>Rhodococcus</taxon>
    </lineage>
</organism>
<dbReference type="AlphaFoldDB" id="A0A562EPG6"/>
<dbReference type="PANTHER" id="PTHR11364:SF27">
    <property type="entry name" value="SULFURTRANSFERASE"/>
    <property type="match status" value="1"/>
</dbReference>
<accession>A0A562EPG6</accession>
<dbReference type="PANTHER" id="PTHR11364">
    <property type="entry name" value="THIOSULFATE SULFERTANSFERASE"/>
    <property type="match status" value="1"/>
</dbReference>
<name>A0A562EPG6_RHORH</name>
<reference evidence="4 5" key="1">
    <citation type="submission" date="2019-07" db="EMBL/GenBank/DDBJ databases">
        <title>Genome sequencing of lignin-degrading bacterial isolates.</title>
        <authorList>
            <person name="Gladden J."/>
        </authorList>
    </citation>
    <scope>NUCLEOTIDE SEQUENCE [LARGE SCALE GENOMIC DNA]</scope>
    <source>
        <strain evidence="4 5">J45</strain>
    </source>
</reference>
<dbReference type="Pfam" id="PF00581">
    <property type="entry name" value="Rhodanese"/>
    <property type="match status" value="2"/>
</dbReference>
<proteinExistence type="predicted"/>
<protein>
    <submittedName>
        <fullName evidence="4">Thiosulfate/3-mercaptopyruvate sulfurtransferase</fullName>
    </submittedName>
</protein>
<gene>
    <name evidence="4" type="ORF">L618_001100001190</name>
</gene>
<dbReference type="InterPro" id="IPR045078">
    <property type="entry name" value="TST/MPST-like"/>
</dbReference>
<evidence type="ECO:0000313" key="4">
    <source>
        <dbReference type="EMBL" id="TWH23785.1"/>
    </source>
</evidence>
<evidence type="ECO:0000259" key="3">
    <source>
        <dbReference type="PROSITE" id="PS50206"/>
    </source>
</evidence>
<dbReference type="InterPro" id="IPR001763">
    <property type="entry name" value="Rhodanese-like_dom"/>
</dbReference>
<feature type="domain" description="Rhodanese" evidence="3">
    <location>
        <begin position="191"/>
        <end position="289"/>
    </location>
</feature>
<dbReference type="RefSeq" id="WP_145691002.1">
    <property type="nucleotide sequence ID" value="NZ_VLJT01000008.1"/>
</dbReference>
<dbReference type="PROSITE" id="PS50206">
    <property type="entry name" value="RHODANESE_3"/>
    <property type="match status" value="2"/>
</dbReference>
<dbReference type="SUPFAM" id="SSF52821">
    <property type="entry name" value="Rhodanese/Cell cycle control phosphatase"/>
    <property type="match status" value="2"/>
</dbReference>
<keyword evidence="4" id="KW-0670">Pyruvate</keyword>
<dbReference type="EMBL" id="VLJT01000008">
    <property type="protein sequence ID" value="TWH23785.1"/>
    <property type="molecule type" value="Genomic_DNA"/>
</dbReference>
<dbReference type="GO" id="GO:0004792">
    <property type="term" value="F:thiosulfate-cyanide sulfurtransferase activity"/>
    <property type="evidence" value="ECO:0007669"/>
    <property type="project" value="TreeGrafter"/>
</dbReference>
<keyword evidence="2" id="KW-0677">Repeat</keyword>
<evidence type="ECO:0000256" key="2">
    <source>
        <dbReference type="ARBA" id="ARBA00022737"/>
    </source>
</evidence>
<comment type="caution">
    <text evidence="4">The sequence shown here is derived from an EMBL/GenBank/DDBJ whole genome shotgun (WGS) entry which is preliminary data.</text>
</comment>